<dbReference type="SUPFAM" id="SSF53335">
    <property type="entry name" value="S-adenosyl-L-methionine-dependent methyltransferases"/>
    <property type="match status" value="1"/>
</dbReference>
<dbReference type="InterPro" id="IPR050508">
    <property type="entry name" value="Methyltransf_Superfamily"/>
</dbReference>
<proteinExistence type="predicted"/>
<gene>
    <name evidence="2" type="ORF">HY912_05335</name>
</gene>
<dbReference type="EMBL" id="JACRDE010000155">
    <property type="protein sequence ID" value="MBI5248898.1"/>
    <property type="molecule type" value="Genomic_DNA"/>
</dbReference>
<keyword evidence="2" id="KW-0489">Methyltransferase</keyword>
<dbReference type="InterPro" id="IPR013216">
    <property type="entry name" value="Methyltransf_11"/>
</dbReference>
<dbReference type="PANTHER" id="PTHR42912:SF98">
    <property type="entry name" value="UNCHARACTERISED METHYLTRANSFERASE RV1498C"/>
    <property type="match status" value="1"/>
</dbReference>
<sequence length="406" mass="45862">MRKSENNLPSKMQTVFAEFFAERSDLAGYFGNYTSHGFWIWANTYGGFLDERVRAVIAPFPPSESMSCGSNDDSERQFALSGASYYDLMEKILNSMGTSWDETSVVLDFGCGIGRVSRLFARHAAVQRFFGCDLYDAAIQWLRNELGFGEFMTGFTEPPLPLEDKSLDVIFSISVFTHLKAASQTAWLNEFRRVLKPGGILFQTVHGRHAMRLCNHYEQWRNAINVTPDNFDILGREFNEKGFSWVPYENMPIVNNDYGVSFQTEQYIQSHWTKGFELLGVWAGMIDGWQDLVALRASDVVRIDPVWPNESHKPVESISLEAPSEAEIGQVIRLRATVVGGEEVHYKFYVAEGGNFFRPITEWQQGADLEFTPWLPINHCIVVHAASGPGMHSVPDVAAGCEIHVR</sequence>
<protein>
    <submittedName>
        <fullName evidence="2">Class I SAM-dependent methyltransferase</fullName>
    </submittedName>
</protein>
<keyword evidence="2" id="KW-0808">Transferase</keyword>
<dbReference type="PANTHER" id="PTHR42912">
    <property type="entry name" value="METHYLTRANSFERASE"/>
    <property type="match status" value="1"/>
</dbReference>
<evidence type="ECO:0000313" key="3">
    <source>
        <dbReference type="Proteomes" id="UP000807825"/>
    </source>
</evidence>
<dbReference type="Pfam" id="PF08241">
    <property type="entry name" value="Methyltransf_11"/>
    <property type="match status" value="1"/>
</dbReference>
<organism evidence="2 3">
    <name type="scientific">Desulfomonile tiedjei</name>
    <dbReference type="NCBI Taxonomy" id="2358"/>
    <lineage>
        <taxon>Bacteria</taxon>
        <taxon>Pseudomonadati</taxon>
        <taxon>Thermodesulfobacteriota</taxon>
        <taxon>Desulfomonilia</taxon>
        <taxon>Desulfomonilales</taxon>
        <taxon>Desulfomonilaceae</taxon>
        <taxon>Desulfomonile</taxon>
    </lineage>
</organism>
<reference evidence="2" key="1">
    <citation type="submission" date="2020-07" db="EMBL/GenBank/DDBJ databases">
        <title>Huge and variable diversity of episymbiotic CPR bacteria and DPANN archaea in groundwater ecosystems.</title>
        <authorList>
            <person name="He C.Y."/>
            <person name="Keren R."/>
            <person name="Whittaker M."/>
            <person name="Farag I.F."/>
            <person name="Doudna J."/>
            <person name="Cate J.H.D."/>
            <person name="Banfield J.F."/>
        </authorList>
    </citation>
    <scope>NUCLEOTIDE SEQUENCE</scope>
    <source>
        <strain evidence="2">NC_groundwater_1664_Pr3_B-0.1um_52_9</strain>
    </source>
</reference>
<dbReference type="GO" id="GO:0008757">
    <property type="term" value="F:S-adenosylmethionine-dependent methyltransferase activity"/>
    <property type="evidence" value="ECO:0007669"/>
    <property type="project" value="InterPro"/>
</dbReference>
<dbReference type="Gene3D" id="3.40.50.150">
    <property type="entry name" value="Vaccinia Virus protein VP39"/>
    <property type="match status" value="1"/>
</dbReference>
<comment type="caution">
    <text evidence="2">The sequence shown here is derived from an EMBL/GenBank/DDBJ whole genome shotgun (WGS) entry which is preliminary data.</text>
</comment>
<dbReference type="GO" id="GO:0032259">
    <property type="term" value="P:methylation"/>
    <property type="evidence" value="ECO:0007669"/>
    <property type="project" value="UniProtKB-KW"/>
</dbReference>
<dbReference type="InterPro" id="IPR029063">
    <property type="entry name" value="SAM-dependent_MTases_sf"/>
</dbReference>
<evidence type="ECO:0000259" key="1">
    <source>
        <dbReference type="Pfam" id="PF08241"/>
    </source>
</evidence>
<dbReference type="AlphaFoldDB" id="A0A9D6V1B5"/>
<name>A0A9D6V1B5_9BACT</name>
<accession>A0A9D6V1B5</accession>
<dbReference type="CDD" id="cd02440">
    <property type="entry name" value="AdoMet_MTases"/>
    <property type="match status" value="1"/>
</dbReference>
<feature type="domain" description="Methyltransferase type 11" evidence="1">
    <location>
        <begin position="107"/>
        <end position="202"/>
    </location>
</feature>
<evidence type="ECO:0000313" key="2">
    <source>
        <dbReference type="EMBL" id="MBI5248898.1"/>
    </source>
</evidence>
<dbReference type="Proteomes" id="UP000807825">
    <property type="component" value="Unassembled WGS sequence"/>
</dbReference>